<evidence type="ECO:0000313" key="12">
    <source>
        <dbReference type="Proteomes" id="UP000609121"/>
    </source>
</evidence>
<evidence type="ECO:0000256" key="5">
    <source>
        <dbReference type="ARBA" id="ARBA00022741"/>
    </source>
</evidence>
<evidence type="ECO:0000256" key="4">
    <source>
        <dbReference type="ARBA" id="ARBA00022695"/>
    </source>
</evidence>
<dbReference type="SUPFAM" id="SSF53448">
    <property type="entry name" value="Nucleotide-diphospho-sugar transferases"/>
    <property type="match status" value="1"/>
</dbReference>
<dbReference type="EMBL" id="JACVXA010000003">
    <property type="protein sequence ID" value="MBE3636817.1"/>
    <property type="molecule type" value="Genomic_DNA"/>
</dbReference>
<feature type="domain" description="Glucose-1-phosphate adenylyltransferase/Bifunctional protein GlmU-like C-terminal hexapeptide" evidence="10">
    <location>
        <begin position="305"/>
        <end position="360"/>
    </location>
</feature>
<dbReference type="GO" id="GO:0005524">
    <property type="term" value="F:ATP binding"/>
    <property type="evidence" value="ECO:0007669"/>
    <property type="project" value="UniProtKB-KW"/>
</dbReference>
<organism evidence="11 12">
    <name type="scientific">Mangrovicoccus algicola</name>
    <dbReference type="NCBI Taxonomy" id="2771008"/>
    <lineage>
        <taxon>Bacteria</taxon>
        <taxon>Pseudomonadati</taxon>
        <taxon>Pseudomonadota</taxon>
        <taxon>Alphaproteobacteria</taxon>
        <taxon>Rhodobacterales</taxon>
        <taxon>Paracoccaceae</taxon>
        <taxon>Mangrovicoccus</taxon>
    </lineage>
</organism>
<dbReference type="Gene3D" id="2.160.10.10">
    <property type="entry name" value="Hexapeptide repeat proteins"/>
    <property type="match status" value="1"/>
</dbReference>
<protein>
    <submittedName>
        <fullName evidence="11">NTP transferase domain-containing protein</fullName>
    </submittedName>
</protein>
<evidence type="ECO:0000256" key="7">
    <source>
        <dbReference type="ARBA" id="ARBA00023056"/>
    </source>
</evidence>
<keyword evidence="3 11" id="KW-0808">Transferase</keyword>
<evidence type="ECO:0000259" key="9">
    <source>
        <dbReference type="Pfam" id="PF00483"/>
    </source>
</evidence>
<keyword evidence="7" id="KW-0320">Glycogen biosynthesis</keyword>
<dbReference type="GO" id="GO:0008878">
    <property type="term" value="F:glucose-1-phosphate adenylyltransferase activity"/>
    <property type="evidence" value="ECO:0007669"/>
    <property type="project" value="InterPro"/>
</dbReference>
<evidence type="ECO:0000256" key="3">
    <source>
        <dbReference type="ARBA" id="ARBA00022679"/>
    </source>
</evidence>
<keyword evidence="5" id="KW-0547">Nucleotide-binding</keyword>
<sequence length="406" mass="43040">MADATRAATCAGTDIAADEVFTVLLAGGRGSRLHELTDETCKPAVPFGAGRIVDYVLSSVAETGLERLLVATQYRPEALRAHLQGPWARAFADLRLREGPGVTGDPEGYRGTADAVLANLAEIDAAAPRDVVVLAADHVCRMDLGAMLMRHRAAGCAATVAATRVPLSQGQAFGILRSDAVGRVTAFAEKPRRPAPIPGDPGRALASMGIYVFRWDWLRAALAEEAARPGTRHDFGHDLLPRALAEGELAIHDLPAGRDGRPAYWRDVGSLDAYRLAQLDLRAGRVPRGLMTPPAAPWSHALAGSRDSVILPGATVPTSCRLTRCIVAPGASLPPGLVAGEDRDEDARWFRVTPEGTVLITAGMLARRAEELPRTARIETAAPADPATPALAADWLGRRAPRAMEA</sequence>
<dbReference type="AlphaFoldDB" id="A0A8J6YSW0"/>
<dbReference type="InterPro" id="IPR056818">
    <property type="entry name" value="GlmU/GlgC-like_hexapep"/>
</dbReference>
<dbReference type="PROSITE" id="PS00810">
    <property type="entry name" value="ADP_GLC_PYROPHOSPH_3"/>
    <property type="match status" value="1"/>
</dbReference>
<accession>A0A8J6YSW0</accession>
<evidence type="ECO:0000256" key="8">
    <source>
        <dbReference type="ARBA" id="ARBA00023277"/>
    </source>
</evidence>
<keyword evidence="12" id="KW-1185">Reference proteome</keyword>
<comment type="caution">
    <text evidence="11">The sequence shown here is derived from an EMBL/GenBank/DDBJ whole genome shotgun (WGS) entry which is preliminary data.</text>
</comment>
<evidence type="ECO:0000256" key="2">
    <source>
        <dbReference type="ARBA" id="ARBA00022600"/>
    </source>
</evidence>
<dbReference type="GO" id="GO:0005978">
    <property type="term" value="P:glycogen biosynthetic process"/>
    <property type="evidence" value="ECO:0007669"/>
    <property type="project" value="UniProtKB-KW"/>
</dbReference>
<evidence type="ECO:0000256" key="1">
    <source>
        <dbReference type="ARBA" id="ARBA00010443"/>
    </source>
</evidence>
<keyword evidence="4" id="KW-0548">Nucleotidyltransferase</keyword>
<keyword evidence="8" id="KW-0119">Carbohydrate metabolism</keyword>
<keyword evidence="6" id="KW-0067">ATP-binding</keyword>
<evidence type="ECO:0000256" key="6">
    <source>
        <dbReference type="ARBA" id="ARBA00022840"/>
    </source>
</evidence>
<dbReference type="Pfam" id="PF00483">
    <property type="entry name" value="NTP_transferase"/>
    <property type="match status" value="1"/>
</dbReference>
<gene>
    <name evidence="11" type="ORF">ICN82_01205</name>
</gene>
<dbReference type="InterPro" id="IPR011831">
    <property type="entry name" value="ADP-Glc_PPase"/>
</dbReference>
<dbReference type="InterPro" id="IPR029044">
    <property type="entry name" value="Nucleotide-diphossugar_trans"/>
</dbReference>
<keyword evidence="2" id="KW-0321">Glycogen metabolism</keyword>
<comment type="similarity">
    <text evidence="1">Belongs to the bacterial/plant glucose-1-phosphate adenylyltransferase family.</text>
</comment>
<reference evidence="11" key="1">
    <citation type="submission" date="2020-09" db="EMBL/GenBank/DDBJ databases">
        <title>A novel bacterium of genus Mangrovicoccus, isolated from South China Sea.</title>
        <authorList>
            <person name="Huang H."/>
            <person name="Mo K."/>
            <person name="Hu Y."/>
        </authorList>
    </citation>
    <scope>NUCLEOTIDE SEQUENCE</scope>
    <source>
        <strain evidence="11">HB182678</strain>
    </source>
</reference>
<dbReference type="Pfam" id="PF24894">
    <property type="entry name" value="Hexapep_GlmU"/>
    <property type="match status" value="1"/>
</dbReference>
<name>A0A8J6YSW0_9RHOB</name>
<evidence type="ECO:0000313" key="11">
    <source>
        <dbReference type="EMBL" id="MBE3636817.1"/>
    </source>
</evidence>
<dbReference type="InterPro" id="IPR005836">
    <property type="entry name" value="ADP_Glu_pyroP_CS"/>
</dbReference>
<evidence type="ECO:0000259" key="10">
    <source>
        <dbReference type="Pfam" id="PF24894"/>
    </source>
</evidence>
<dbReference type="RefSeq" id="WP_193179001.1">
    <property type="nucleotide sequence ID" value="NZ_JACVXA010000003.1"/>
</dbReference>
<dbReference type="InterPro" id="IPR005835">
    <property type="entry name" value="NTP_transferase_dom"/>
</dbReference>
<dbReference type="Proteomes" id="UP000609121">
    <property type="component" value="Unassembled WGS sequence"/>
</dbReference>
<dbReference type="PANTHER" id="PTHR43523">
    <property type="entry name" value="GLUCOSE-1-PHOSPHATE ADENYLYLTRANSFERASE-RELATED"/>
    <property type="match status" value="1"/>
</dbReference>
<proteinExistence type="inferred from homology"/>
<dbReference type="PANTHER" id="PTHR43523:SF2">
    <property type="entry name" value="GLUCOSE-1-PHOSPHATE ADENYLYLTRANSFERASE"/>
    <property type="match status" value="1"/>
</dbReference>
<feature type="domain" description="Nucleotidyl transferase" evidence="9">
    <location>
        <begin position="22"/>
        <end position="281"/>
    </location>
</feature>
<dbReference type="Gene3D" id="3.90.550.10">
    <property type="entry name" value="Spore Coat Polysaccharide Biosynthesis Protein SpsA, Chain A"/>
    <property type="match status" value="1"/>
</dbReference>